<comment type="subunit">
    <text evidence="2">Component of the EKC/KEOPS complex composed of at least BUD32, CGI121, GON7, KAE1 and PCC1; the whole complex dimerizes.</text>
</comment>
<dbReference type="InterPro" id="IPR011009">
    <property type="entry name" value="Kinase-like_dom_sf"/>
</dbReference>
<keyword evidence="10" id="KW-0067">ATP-binding</keyword>
<evidence type="ECO:0000313" key="17">
    <source>
        <dbReference type="Proteomes" id="UP000243081"/>
    </source>
</evidence>
<comment type="catalytic activity">
    <reaction evidence="14">
        <text>L-seryl-[protein] + ATP = O-phospho-L-seryl-[protein] + ADP + H(+)</text>
        <dbReference type="Rhea" id="RHEA:17989"/>
        <dbReference type="Rhea" id="RHEA-COMP:9863"/>
        <dbReference type="Rhea" id="RHEA-COMP:11604"/>
        <dbReference type="ChEBI" id="CHEBI:15378"/>
        <dbReference type="ChEBI" id="CHEBI:29999"/>
        <dbReference type="ChEBI" id="CHEBI:30616"/>
        <dbReference type="ChEBI" id="CHEBI:83421"/>
        <dbReference type="ChEBI" id="CHEBI:456216"/>
        <dbReference type="EC" id="2.7.11.1"/>
    </reaction>
</comment>
<dbReference type="PROSITE" id="PS00109">
    <property type="entry name" value="PROTEIN_KINASE_TYR"/>
    <property type="match status" value="1"/>
</dbReference>
<dbReference type="OMA" id="THNIRRW"/>
<keyword evidence="8" id="KW-0547">Nucleotide-binding</keyword>
<dbReference type="SMART" id="SM00220">
    <property type="entry name" value="S_TKc"/>
    <property type="match status" value="1"/>
</dbReference>
<evidence type="ECO:0000256" key="8">
    <source>
        <dbReference type="ARBA" id="ARBA00022741"/>
    </source>
</evidence>
<keyword evidence="6" id="KW-0723">Serine/threonine-protein kinase</keyword>
<dbReference type="EMBL" id="LUKN01001689">
    <property type="protein sequence ID" value="OAR00471.1"/>
    <property type="molecule type" value="Genomic_DNA"/>
</dbReference>
<evidence type="ECO:0000256" key="12">
    <source>
        <dbReference type="ARBA" id="ARBA00033194"/>
    </source>
</evidence>
<evidence type="ECO:0000256" key="11">
    <source>
        <dbReference type="ARBA" id="ARBA00030980"/>
    </source>
</evidence>
<dbReference type="AlphaFoldDB" id="A0A179IFQ9"/>
<dbReference type="SUPFAM" id="SSF56112">
    <property type="entry name" value="Protein kinase-like (PK-like)"/>
    <property type="match status" value="1"/>
</dbReference>
<comment type="caution">
    <text evidence="16">The sequence shown here is derived from an EMBL/GenBank/DDBJ whole genome shotgun (WGS) entry which is preliminary data.</text>
</comment>
<reference evidence="16 17" key="1">
    <citation type="submission" date="2016-03" db="EMBL/GenBank/DDBJ databases">
        <title>Fine-scale spatial genetic structure of a fungal parasite of coffee scale insects.</title>
        <authorList>
            <person name="Jackson D."/>
            <person name="Zemenick K.A."/>
            <person name="Malloure B."/>
            <person name="Quandt C.A."/>
            <person name="James T.Y."/>
        </authorList>
    </citation>
    <scope>NUCLEOTIDE SEQUENCE [LARGE SCALE GENOMIC DNA]</scope>
    <source>
        <strain evidence="16 17">UM487</strain>
    </source>
</reference>
<comment type="catalytic activity">
    <reaction evidence="13">
        <text>L-threonyl-[protein] + ATP = O-phospho-L-threonyl-[protein] + ADP + H(+)</text>
        <dbReference type="Rhea" id="RHEA:46608"/>
        <dbReference type="Rhea" id="RHEA-COMP:11060"/>
        <dbReference type="Rhea" id="RHEA-COMP:11605"/>
        <dbReference type="ChEBI" id="CHEBI:15378"/>
        <dbReference type="ChEBI" id="CHEBI:30013"/>
        <dbReference type="ChEBI" id="CHEBI:30616"/>
        <dbReference type="ChEBI" id="CHEBI:61977"/>
        <dbReference type="ChEBI" id="CHEBI:456216"/>
        <dbReference type="EC" id="2.7.11.1"/>
    </reaction>
</comment>
<keyword evidence="9" id="KW-0418">Kinase</keyword>
<dbReference type="GO" id="GO:0005524">
    <property type="term" value="F:ATP binding"/>
    <property type="evidence" value="ECO:0007669"/>
    <property type="project" value="UniProtKB-KW"/>
</dbReference>
<dbReference type="InterPro" id="IPR050660">
    <property type="entry name" value="NEK_Ser/Thr_kinase"/>
</dbReference>
<feature type="domain" description="Protein kinase" evidence="15">
    <location>
        <begin position="5"/>
        <end position="276"/>
    </location>
</feature>
<dbReference type="EC" id="2.7.11.1" evidence="3"/>
<evidence type="ECO:0000259" key="15">
    <source>
        <dbReference type="SMART" id="SM00220"/>
    </source>
</evidence>
<dbReference type="InterPro" id="IPR008266">
    <property type="entry name" value="Tyr_kinase_AS"/>
</dbReference>
<dbReference type="OrthoDB" id="1668230at2759"/>
<dbReference type="InterPro" id="IPR000719">
    <property type="entry name" value="Prot_kinase_dom"/>
</dbReference>
<dbReference type="Proteomes" id="UP000243081">
    <property type="component" value="Unassembled WGS sequence"/>
</dbReference>
<protein>
    <recommendedName>
        <fullName evidence="5">EKC/KEOPS complex subunit BUD32</fullName>
        <ecNumber evidence="3">2.7.11.1</ecNumber>
    </recommendedName>
    <alternativeName>
        <fullName evidence="11 12">Atypical Serine/threonine protein kinase BUD32</fullName>
    </alternativeName>
    <alternativeName>
        <fullName evidence="4">EKC/KEOPS complex subunit bud32</fullName>
    </alternativeName>
</protein>
<evidence type="ECO:0000256" key="6">
    <source>
        <dbReference type="ARBA" id="ARBA00022527"/>
    </source>
</evidence>
<keyword evidence="17" id="KW-1185">Reference proteome</keyword>
<evidence type="ECO:0000256" key="3">
    <source>
        <dbReference type="ARBA" id="ARBA00012513"/>
    </source>
</evidence>
<comment type="function">
    <text evidence="1">Component of the EKC/KEOPS complex that is required for the formation of a threonylcarbamoyl group on adenosine at position 37 (t(6)A37) in tRNAs that read codons beginning with adenine. The complex is probably involved in the transfer of the threonylcarbamoyl moiety of threonylcarbamoyl-AMP (TC-AMP) to the N6 group of A37. BUD32 has ATPase activity in the context of the EKC/KEOPS complex and likely plays a supporting role to the catalytic subunit KAE1. The EKC/KEOPS complex also promotes both telomere uncapping and telomere elongation. The complex is required for efficient recruitment of transcriptional coactivators.</text>
</comment>
<evidence type="ECO:0000256" key="14">
    <source>
        <dbReference type="ARBA" id="ARBA00048679"/>
    </source>
</evidence>
<sequence>MTWWFDDGTKGGQCVRIFDVPGTLSGRILRLQSDLPDRSDHYEVDGDEVRPLDRSLDRGEATEDDSEDTSELLARLPLVHVDPGKHFLKEGKYRSEIRNLTKCQGGCIPGKRLSDSVIQLLGRSSDGQLVFEKLWPRYYILPRFSSLAIYKSWILQLVDGLEALHSVGIVHRDLRLDNIVFSEDGQRLVIIDLESRWGQRKAPEVAFVGGLDDSGWSPKSDIYDLGNCIKGMVYANAPVTPFVEWPVPPPLQAVVEACMCPEAEGRPTLIELRRMMEKLEA</sequence>
<accession>A0A179IFQ9</accession>
<evidence type="ECO:0000256" key="1">
    <source>
        <dbReference type="ARBA" id="ARBA00003747"/>
    </source>
</evidence>
<evidence type="ECO:0000256" key="9">
    <source>
        <dbReference type="ARBA" id="ARBA00022777"/>
    </source>
</evidence>
<evidence type="ECO:0000313" key="16">
    <source>
        <dbReference type="EMBL" id="OAR00471.1"/>
    </source>
</evidence>
<keyword evidence="7" id="KW-0808">Transferase</keyword>
<evidence type="ECO:0000256" key="7">
    <source>
        <dbReference type="ARBA" id="ARBA00022679"/>
    </source>
</evidence>
<evidence type="ECO:0000256" key="2">
    <source>
        <dbReference type="ARBA" id="ARBA00011534"/>
    </source>
</evidence>
<dbReference type="PANTHER" id="PTHR43671">
    <property type="entry name" value="SERINE/THREONINE-PROTEIN KINASE NEK"/>
    <property type="match status" value="1"/>
</dbReference>
<proteinExistence type="predicted"/>
<name>A0A179IFQ9_CORDF</name>
<evidence type="ECO:0000256" key="13">
    <source>
        <dbReference type="ARBA" id="ARBA00047899"/>
    </source>
</evidence>
<dbReference type="Pfam" id="PF00069">
    <property type="entry name" value="Pkinase"/>
    <property type="match status" value="1"/>
</dbReference>
<organism evidence="16 17">
    <name type="scientific">Cordyceps confragosa</name>
    <name type="common">Lecanicillium lecanii</name>
    <dbReference type="NCBI Taxonomy" id="2714763"/>
    <lineage>
        <taxon>Eukaryota</taxon>
        <taxon>Fungi</taxon>
        <taxon>Dikarya</taxon>
        <taxon>Ascomycota</taxon>
        <taxon>Pezizomycotina</taxon>
        <taxon>Sordariomycetes</taxon>
        <taxon>Hypocreomycetidae</taxon>
        <taxon>Hypocreales</taxon>
        <taxon>Cordycipitaceae</taxon>
        <taxon>Akanthomyces</taxon>
    </lineage>
</organism>
<evidence type="ECO:0000256" key="10">
    <source>
        <dbReference type="ARBA" id="ARBA00022840"/>
    </source>
</evidence>
<dbReference type="GO" id="GO:0004674">
    <property type="term" value="F:protein serine/threonine kinase activity"/>
    <property type="evidence" value="ECO:0007669"/>
    <property type="project" value="UniProtKB-KW"/>
</dbReference>
<dbReference type="Gene3D" id="1.10.510.10">
    <property type="entry name" value="Transferase(Phosphotransferase) domain 1"/>
    <property type="match status" value="1"/>
</dbReference>
<evidence type="ECO:0000256" key="5">
    <source>
        <dbReference type="ARBA" id="ARBA00019973"/>
    </source>
</evidence>
<dbReference type="PANTHER" id="PTHR43671:SF98">
    <property type="entry name" value="SERINE_THREONINE-PROTEIN KINASE NEK11"/>
    <property type="match status" value="1"/>
</dbReference>
<evidence type="ECO:0000256" key="4">
    <source>
        <dbReference type="ARBA" id="ARBA00013948"/>
    </source>
</evidence>
<gene>
    <name evidence="16" type="ORF">LLEC1_06054</name>
</gene>